<evidence type="ECO:0000256" key="8">
    <source>
        <dbReference type="RuleBase" id="RU361177"/>
    </source>
</evidence>
<evidence type="ECO:0000256" key="5">
    <source>
        <dbReference type="ARBA" id="ARBA00022857"/>
    </source>
</evidence>
<keyword evidence="4 8" id="KW-0274">FAD</keyword>
<dbReference type="GO" id="GO:0050660">
    <property type="term" value="F:flavin adenine dinucleotide binding"/>
    <property type="evidence" value="ECO:0007669"/>
    <property type="project" value="InterPro"/>
</dbReference>
<dbReference type="EC" id="1.-.-.-" evidence="8"/>
<keyword evidence="6 8" id="KW-0560">Oxidoreductase</keyword>
<dbReference type="Proteomes" id="UP001161247">
    <property type="component" value="Chromosome 5"/>
</dbReference>
<dbReference type="Gene3D" id="3.50.50.60">
    <property type="entry name" value="FAD/NAD(P)-binding domain"/>
    <property type="match status" value="2"/>
</dbReference>
<proteinExistence type="inferred from homology"/>
<sequence length="333" mass="37520">MVMPIKVAVIGAGAAGLATARELKRQGHELVVYEKSHEVGGIWAYDDRVESDPLGIDPKRQIIHSSLYASVRSTIPKEIMGFSDYPINVRDKNGVIENFPYHEEILQFLKNFAKEFGLLELIQFSTEVVRVEQTTENGPWVVEARHQRNPMTIVNSKKLYDAVVVCNGHFTQPKLAELPGIEKWPGKQIHSHNYRVPEPFRDQIVIVIGDGPSAQEISSEISKVAKEVHLVSRKSGVVLKKMEGFDNLWQHPKIVYCSKNEEVSFQDLTIHADAIIYCTGYKYSVPFLNTNGYIAVEDNRVGPLYKHVFPPQLAPSLSFVGIPSQGEIDHYLQ</sequence>
<comment type="similarity">
    <text evidence="2 8">Belongs to the FMO family.</text>
</comment>
<accession>A0AAV1DGJ3</accession>
<evidence type="ECO:0000256" key="7">
    <source>
        <dbReference type="ARBA" id="ARBA00023033"/>
    </source>
</evidence>
<dbReference type="SUPFAM" id="SSF51905">
    <property type="entry name" value="FAD/NAD(P)-binding domain"/>
    <property type="match status" value="1"/>
</dbReference>
<gene>
    <name evidence="9" type="ORF">OLC1_LOCUS14401</name>
</gene>
<keyword evidence="7 8" id="KW-0503">Monooxygenase</keyword>
<dbReference type="EMBL" id="OX459122">
    <property type="protein sequence ID" value="CAI9105777.1"/>
    <property type="molecule type" value="Genomic_DNA"/>
</dbReference>
<dbReference type="FunFam" id="3.50.50.60:FF:000138">
    <property type="entry name" value="Flavin-containing monooxygenase"/>
    <property type="match status" value="1"/>
</dbReference>
<organism evidence="9 10">
    <name type="scientific">Oldenlandia corymbosa var. corymbosa</name>
    <dbReference type="NCBI Taxonomy" id="529605"/>
    <lineage>
        <taxon>Eukaryota</taxon>
        <taxon>Viridiplantae</taxon>
        <taxon>Streptophyta</taxon>
        <taxon>Embryophyta</taxon>
        <taxon>Tracheophyta</taxon>
        <taxon>Spermatophyta</taxon>
        <taxon>Magnoliopsida</taxon>
        <taxon>eudicotyledons</taxon>
        <taxon>Gunneridae</taxon>
        <taxon>Pentapetalae</taxon>
        <taxon>asterids</taxon>
        <taxon>lamiids</taxon>
        <taxon>Gentianales</taxon>
        <taxon>Rubiaceae</taxon>
        <taxon>Rubioideae</taxon>
        <taxon>Spermacoceae</taxon>
        <taxon>Hedyotis-Oldenlandia complex</taxon>
        <taxon>Oldenlandia</taxon>
    </lineage>
</organism>
<keyword evidence="3 8" id="KW-0285">Flavoprotein</keyword>
<comment type="cofactor">
    <cofactor evidence="1 8">
        <name>FAD</name>
        <dbReference type="ChEBI" id="CHEBI:57692"/>
    </cofactor>
</comment>
<name>A0AAV1DGJ3_OLDCO</name>
<evidence type="ECO:0000256" key="2">
    <source>
        <dbReference type="ARBA" id="ARBA00009183"/>
    </source>
</evidence>
<protein>
    <recommendedName>
        <fullName evidence="8">Flavin-containing monooxygenase</fullName>
        <ecNumber evidence="8">1.-.-.-</ecNumber>
    </recommendedName>
</protein>
<keyword evidence="10" id="KW-1185">Reference proteome</keyword>
<keyword evidence="5" id="KW-0521">NADP</keyword>
<evidence type="ECO:0000256" key="1">
    <source>
        <dbReference type="ARBA" id="ARBA00001974"/>
    </source>
</evidence>
<evidence type="ECO:0000256" key="4">
    <source>
        <dbReference type="ARBA" id="ARBA00022827"/>
    </source>
</evidence>
<evidence type="ECO:0000313" key="10">
    <source>
        <dbReference type="Proteomes" id="UP001161247"/>
    </source>
</evidence>
<dbReference type="PRINTS" id="PR00370">
    <property type="entry name" value="FMOXYGENASE"/>
</dbReference>
<dbReference type="InterPro" id="IPR050346">
    <property type="entry name" value="FMO-like"/>
</dbReference>
<dbReference type="InterPro" id="IPR000960">
    <property type="entry name" value="Flavin_mOase"/>
</dbReference>
<dbReference type="PANTHER" id="PTHR23023">
    <property type="entry name" value="DIMETHYLANILINE MONOOXYGENASE"/>
    <property type="match status" value="1"/>
</dbReference>
<dbReference type="GO" id="GO:0050661">
    <property type="term" value="F:NADP binding"/>
    <property type="evidence" value="ECO:0007669"/>
    <property type="project" value="InterPro"/>
</dbReference>
<dbReference type="GO" id="GO:0004499">
    <property type="term" value="F:N,N-dimethylaniline monooxygenase activity"/>
    <property type="evidence" value="ECO:0007669"/>
    <property type="project" value="InterPro"/>
</dbReference>
<dbReference type="Pfam" id="PF00743">
    <property type="entry name" value="FMO-like"/>
    <property type="match status" value="2"/>
</dbReference>
<evidence type="ECO:0000256" key="6">
    <source>
        <dbReference type="ARBA" id="ARBA00023002"/>
    </source>
</evidence>
<reference evidence="9" key="1">
    <citation type="submission" date="2023-03" db="EMBL/GenBank/DDBJ databases">
        <authorList>
            <person name="Julca I."/>
        </authorList>
    </citation>
    <scope>NUCLEOTIDE SEQUENCE</scope>
</reference>
<evidence type="ECO:0000256" key="3">
    <source>
        <dbReference type="ARBA" id="ARBA00022630"/>
    </source>
</evidence>
<dbReference type="PIRSF" id="PIRSF000332">
    <property type="entry name" value="FMO"/>
    <property type="match status" value="1"/>
</dbReference>
<evidence type="ECO:0000313" key="9">
    <source>
        <dbReference type="EMBL" id="CAI9105777.1"/>
    </source>
</evidence>
<dbReference type="InterPro" id="IPR020946">
    <property type="entry name" value="Flavin_mOase-like"/>
</dbReference>
<dbReference type="AlphaFoldDB" id="A0AAV1DGJ3"/>
<dbReference type="InterPro" id="IPR036188">
    <property type="entry name" value="FAD/NAD-bd_sf"/>
</dbReference>